<evidence type="ECO:0000313" key="2">
    <source>
        <dbReference type="EMBL" id="MED6177056.1"/>
    </source>
</evidence>
<keyword evidence="3" id="KW-1185">Reference proteome</keyword>
<name>A0ABU6VX61_9FABA</name>
<feature type="non-terminal residue" evidence="2">
    <location>
        <position position="265"/>
    </location>
</feature>
<feature type="region of interest" description="Disordered" evidence="1">
    <location>
        <begin position="71"/>
        <end position="109"/>
    </location>
</feature>
<proteinExistence type="predicted"/>
<organism evidence="2 3">
    <name type="scientific">Stylosanthes scabra</name>
    <dbReference type="NCBI Taxonomy" id="79078"/>
    <lineage>
        <taxon>Eukaryota</taxon>
        <taxon>Viridiplantae</taxon>
        <taxon>Streptophyta</taxon>
        <taxon>Embryophyta</taxon>
        <taxon>Tracheophyta</taxon>
        <taxon>Spermatophyta</taxon>
        <taxon>Magnoliopsida</taxon>
        <taxon>eudicotyledons</taxon>
        <taxon>Gunneridae</taxon>
        <taxon>Pentapetalae</taxon>
        <taxon>rosids</taxon>
        <taxon>fabids</taxon>
        <taxon>Fabales</taxon>
        <taxon>Fabaceae</taxon>
        <taxon>Papilionoideae</taxon>
        <taxon>50 kb inversion clade</taxon>
        <taxon>dalbergioids sensu lato</taxon>
        <taxon>Dalbergieae</taxon>
        <taxon>Pterocarpus clade</taxon>
        <taxon>Stylosanthes</taxon>
    </lineage>
</organism>
<evidence type="ECO:0000256" key="1">
    <source>
        <dbReference type="SAM" id="MobiDB-lite"/>
    </source>
</evidence>
<dbReference type="EMBL" id="JASCZI010153089">
    <property type="protein sequence ID" value="MED6177056.1"/>
    <property type="molecule type" value="Genomic_DNA"/>
</dbReference>
<evidence type="ECO:0000313" key="3">
    <source>
        <dbReference type="Proteomes" id="UP001341840"/>
    </source>
</evidence>
<reference evidence="2 3" key="1">
    <citation type="journal article" date="2023" name="Plants (Basel)">
        <title>Bridging the Gap: Combining Genomics and Transcriptomics Approaches to Understand Stylosanthes scabra, an Orphan Legume from the Brazilian Caatinga.</title>
        <authorList>
            <person name="Ferreira-Neto J.R.C."/>
            <person name="da Silva M.D."/>
            <person name="Binneck E."/>
            <person name="de Melo N.F."/>
            <person name="da Silva R.H."/>
            <person name="de Melo A.L.T.M."/>
            <person name="Pandolfi V."/>
            <person name="Bustamante F.O."/>
            <person name="Brasileiro-Vidal A.C."/>
            <person name="Benko-Iseppon A.M."/>
        </authorList>
    </citation>
    <scope>NUCLEOTIDE SEQUENCE [LARGE SCALE GENOMIC DNA]</scope>
    <source>
        <tissue evidence="2">Leaves</tissue>
    </source>
</reference>
<comment type="caution">
    <text evidence="2">The sequence shown here is derived from an EMBL/GenBank/DDBJ whole genome shotgun (WGS) entry which is preliminary data.</text>
</comment>
<dbReference type="Proteomes" id="UP001341840">
    <property type="component" value="Unassembled WGS sequence"/>
</dbReference>
<sequence length="265" mass="29906">MGDFIEEKLEKHPILWCDLNKTIEASILEAKPEKLIEGKALQDGVLNATTPMSTHSKENALVSSEGLKYVPPPLRQATKRGRNSPWMRDKKGKKDKGKLDEPGKKKSVKTNGVAENVSYMEWNLSTNLSELKGQPLEFYHDHSYKKGVYAYLVKDTSKWKMVCKGMAPAKTSTSTAPGSTVGNPNQPLNYTYFDTKCQNNARKLATRSLLCEHSLKFPEAIQEEFQLIPQTQLRRIEHPDLISIIHLSLHRGLCFSLSSTVVHHF</sequence>
<accession>A0ABU6VX61</accession>
<gene>
    <name evidence="2" type="ORF">PIB30_094118</name>
</gene>
<protein>
    <submittedName>
        <fullName evidence="2">Uncharacterized protein</fullName>
    </submittedName>
</protein>